<protein>
    <recommendedName>
        <fullName evidence="4">Duf1941 family protein</fullName>
    </recommendedName>
</protein>
<accession>A0ABP0DFW1</accession>
<name>A0ABP0DFW1_9PEZI</name>
<comment type="caution">
    <text evidence="2">The sequence shown here is derived from an EMBL/GenBank/DDBJ whole genome shotgun (WGS) entry which is preliminary data.</text>
</comment>
<sequence length="741" mass="79920">MLSQAEADGTMLVDGKENSTAQNDGATANTGSRKQEATIAHIELLLRARDDTSRFVALALLKAVLDDQAKNEEDDERGEKKSKLKTPFPEEALLRLWEALPIKFLDKLLRAGLKSSSSSSTTTAPKSSDAAHMRDLAVAVLHTFTVLILPVERYSDARLVGRTPLLVASLLNTPDANTPPISSSSPTTSTTTLILQTLATLVSSGTGAMAFNVDVTDLSPLTELAPKQPLVMNILLNAWLHGLLADRATTSMVTATINETLPKLAAAFKGTDGVTLLDFIAKLLRNAEAFAESRHDLTLLPKADPAWMRPIASFVRQLAAKRPTAVARAAYTHAAAALLRVYPVESFELLWIENSAGKDETPFAYLLVSMLLVDLRTTLPGLLAQLNNSTYVTIATRLASAFDILSAFIGYLVRALEDDNVKLPLAPDNLLRLRKSMADTLSITAEHLRDRWDAAVAGAHGLHPDARSPTAKDFRGFSSTLDAAGLPIAWDAAIDEIAVERDPLVLAAVRALALWLREDDNETLRREAAGLADMLLGLYVTSEEKGNLDFRRPVLVALEGISTVESSNIGDGENENAYELSTAALLLEQGAWKVLTKDLVANLYGTCSAPNLAADATRGIEIVRVLLPIVEDERPGTREEWMDIVTLVAAWPVPNDNEKVCAEVAGILAESRVAVLQLVTALVVNAHPSIRRRFTHSISAVVGLARRLRPTLAAAHIGAVLSDSLVDALLDVQMTLESNRA</sequence>
<dbReference type="PANTHER" id="PTHR13109">
    <property type="entry name" value="NEUROCHONDRIN"/>
    <property type="match status" value="1"/>
</dbReference>
<dbReference type="EMBL" id="CAWUOM010000032">
    <property type="protein sequence ID" value="CAK7267129.1"/>
    <property type="molecule type" value="Genomic_DNA"/>
</dbReference>
<evidence type="ECO:0008006" key="4">
    <source>
        <dbReference type="Google" id="ProtNLM"/>
    </source>
</evidence>
<dbReference type="PANTHER" id="PTHR13109:SF7">
    <property type="entry name" value="NEUROCHONDRIN"/>
    <property type="match status" value="1"/>
</dbReference>
<dbReference type="InterPro" id="IPR008709">
    <property type="entry name" value="Neurochondrin"/>
</dbReference>
<evidence type="ECO:0000313" key="3">
    <source>
        <dbReference type="Proteomes" id="UP001642501"/>
    </source>
</evidence>
<evidence type="ECO:0000256" key="1">
    <source>
        <dbReference type="SAM" id="MobiDB-lite"/>
    </source>
</evidence>
<gene>
    <name evidence="2" type="ORF">SEPCBS57363_002438</name>
</gene>
<keyword evidence="3" id="KW-1185">Reference proteome</keyword>
<dbReference type="Proteomes" id="UP001642501">
    <property type="component" value="Unassembled WGS sequence"/>
</dbReference>
<feature type="region of interest" description="Disordered" evidence="1">
    <location>
        <begin position="1"/>
        <end position="34"/>
    </location>
</feature>
<organism evidence="2 3">
    <name type="scientific">Sporothrix epigloea</name>
    <dbReference type="NCBI Taxonomy" id="1892477"/>
    <lineage>
        <taxon>Eukaryota</taxon>
        <taxon>Fungi</taxon>
        <taxon>Dikarya</taxon>
        <taxon>Ascomycota</taxon>
        <taxon>Pezizomycotina</taxon>
        <taxon>Sordariomycetes</taxon>
        <taxon>Sordariomycetidae</taxon>
        <taxon>Ophiostomatales</taxon>
        <taxon>Ophiostomataceae</taxon>
        <taxon>Sporothrix</taxon>
    </lineage>
</organism>
<evidence type="ECO:0000313" key="2">
    <source>
        <dbReference type="EMBL" id="CAK7267129.1"/>
    </source>
</evidence>
<feature type="compositionally biased region" description="Polar residues" evidence="1">
    <location>
        <begin position="18"/>
        <end position="32"/>
    </location>
</feature>
<reference evidence="2 3" key="1">
    <citation type="submission" date="2024-01" db="EMBL/GenBank/DDBJ databases">
        <authorList>
            <person name="Allen C."/>
            <person name="Tagirdzhanova G."/>
        </authorList>
    </citation>
    <scope>NUCLEOTIDE SEQUENCE [LARGE SCALE GENOMIC DNA]</scope>
    <source>
        <strain evidence="2 3">CBS 573.63</strain>
    </source>
</reference>
<dbReference type="Pfam" id="PF05536">
    <property type="entry name" value="Neurochondrin"/>
    <property type="match status" value="1"/>
</dbReference>
<proteinExistence type="predicted"/>